<protein>
    <submittedName>
        <fullName evidence="2">Uncharacterized protein</fullName>
    </submittedName>
</protein>
<dbReference type="AlphaFoldDB" id="A0A0M3I4M2"/>
<organism evidence="1 2">
    <name type="scientific">Ascaris lumbricoides</name>
    <name type="common">Giant roundworm</name>
    <dbReference type="NCBI Taxonomy" id="6252"/>
    <lineage>
        <taxon>Eukaryota</taxon>
        <taxon>Metazoa</taxon>
        <taxon>Ecdysozoa</taxon>
        <taxon>Nematoda</taxon>
        <taxon>Chromadorea</taxon>
        <taxon>Rhabditida</taxon>
        <taxon>Spirurina</taxon>
        <taxon>Ascaridomorpha</taxon>
        <taxon>Ascaridoidea</taxon>
        <taxon>Ascarididae</taxon>
        <taxon>Ascaris</taxon>
    </lineage>
</organism>
<dbReference type="Proteomes" id="UP000036681">
    <property type="component" value="Unplaced"/>
</dbReference>
<proteinExistence type="predicted"/>
<keyword evidence="1" id="KW-1185">Reference proteome</keyword>
<sequence length="58" mass="6783">MGPYWCIGIPLSRKGHSAFKTIVTKYSVDHLITQWFHCLTTQLDYLQSNDHNEHQKPP</sequence>
<evidence type="ECO:0000313" key="2">
    <source>
        <dbReference type="WBParaSite" id="ALUE_0001175801-mRNA-1"/>
    </source>
</evidence>
<name>A0A0M3I4M2_ASCLU</name>
<evidence type="ECO:0000313" key="1">
    <source>
        <dbReference type="Proteomes" id="UP000036681"/>
    </source>
</evidence>
<reference evidence="2" key="1">
    <citation type="submission" date="2017-02" db="UniProtKB">
        <authorList>
            <consortium name="WormBaseParasite"/>
        </authorList>
    </citation>
    <scope>IDENTIFICATION</scope>
</reference>
<accession>A0A0M3I4M2</accession>
<dbReference type="WBParaSite" id="ALUE_0001175801-mRNA-1">
    <property type="protein sequence ID" value="ALUE_0001175801-mRNA-1"/>
    <property type="gene ID" value="ALUE_0001175801"/>
</dbReference>